<gene>
    <name evidence="1" type="ORF">BV25DRAFT_1815106</name>
</gene>
<feature type="non-terminal residue" evidence="1">
    <location>
        <position position="1"/>
    </location>
</feature>
<protein>
    <submittedName>
        <fullName evidence="1">Uncharacterized protein</fullName>
    </submittedName>
</protein>
<dbReference type="Proteomes" id="UP000814140">
    <property type="component" value="Unassembled WGS sequence"/>
</dbReference>
<sequence>LSFNNAANVNKIIDTQLPTTPEFCCKEIEVDGETYEVYFRDVMECIRSLYGNLEFSKFMAYAPEQHFADEEMTNRVYDEMHSGNWWWRMQKVLEVQKPRATIIPVIGSTDKTQLTIFRNKSAYPVYLTIGNLGKEICRKPSKHGQILVGYVPTARLDHIKNQETRRRTVTNVFHACMHKIMDPIKIHGVNGVTMKGGDGVRRRCHPIFAVFIGDYPEQALVACVKYGECPKCKIKHNDLGSGQQSGARSILAAQAALETFNERPAEYVAACQAAGIKPVYQPFWQDLPYSNNFTSITPDVLHQLYQGMV</sequence>
<evidence type="ECO:0000313" key="2">
    <source>
        <dbReference type="Proteomes" id="UP000814140"/>
    </source>
</evidence>
<keyword evidence="2" id="KW-1185">Reference proteome</keyword>
<reference evidence="1" key="1">
    <citation type="submission" date="2021-03" db="EMBL/GenBank/DDBJ databases">
        <authorList>
            <consortium name="DOE Joint Genome Institute"/>
            <person name="Ahrendt S."/>
            <person name="Looney B.P."/>
            <person name="Miyauchi S."/>
            <person name="Morin E."/>
            <person name="Drula E."/>
            <person name="Courty P.E."/>
            <person name="Chicoki N."/>
            <person name="Fauchery L."/>
            <person name="Kohler A."/>
            <person name="Kuo A."/>
            <person name="Labutti K."/>
            <person name="Pangilinan J."/>
            <person name="Lipzen A."/>
            <person name="Riley R."/>
            <person name="Andreopoulos W."/>
            <person name="He G."/>
            <person name="Johnson J."/>
            <person name="Barry K.W."/>
            <person name="Grigoriev I.V."/>
            <person name="Nagy L."/>
            <person name="Hibbett D."/>
            <person name="Henrissat B."/>
            <person name="Matheny P.B."/>
            <person name="Labbe J."/>
            <person name="Martin F."/>
        </authorList>
    </citation>
    <scope>NUCLEOTIDE SEQUENCE</scope>
    <source>
        <strain evidence="1">HHB10654</strain>
    </source>
</reference>
<organism evidence="1 2">
    <name type="scientific">Artomyces pyxidatus</name>
    <dbReference type="NCBI Taxonomy" id="48021"/>
    <lineage>
        <taxon>Eukaryota</taxon>
        <taxon>Fungi</taxon>
        <taxon>Dikarya</taxon>
        <taxon>Basidiomycota</taxon>
        <taxon>Agaricomycotina</taxon>
        <taxon>Agaricomycetes</taxon>
        <taxon>Russulales</taxon>
        <taxon>Auriscalpiaceae</taxon>
        <taxon>Artomyces</taxon>
    </lineage>
</organism>
<proteinExistence type="predicted"/>
<accession>A0ACB8SJ50</accession>
<comment type="caution">
    <text evidence="1">The sequence shown here is derived from an EMBL/GenBank/DDBJ whole genome shotgun (WGS) entry which is preliminary data.</text>
</comment>
<name>A0ACB8SJ50_9AGAM</name>
<dbReference type="EMBL" id="MU277278">
    <property type="protein sequence ID" value="KAI0055816.1"/>
    <property type="molecule type" value="Genomic_DNA"/>
</dbReference>
<reference evidence="1" key="2">
    <citation type="journal article" date="2022" name="New Phytol.">
        <title>Evolutionary transition to the ectomycorrhizal habit in the genomes of a hyperdiverse lineage of mushroom-forming fungi.</title>
        <authorList>
            <person name="Looney B."/>
            <person name="Miyauchi S."/>
            <person name="Morin E."/>
            <person name="Drula E."/>
            <person name="Courty P.E."/>
            <person name="Kohler A."/>
            <person name="Kuo A."/>
            <person name="LaButti K."/>
            <person name="Pangilinan J."/>
            <person name="Lipzen A."/>
            <person name="Riley R."/>
            <person name="Andreopoulos W."/>
            <person name="He G."/>
            <person name="Johnson J."/>
            <person name="Nolan M."/>
            <person name="Tritt A."/>
            <person name="Barry K.W."/>
            <person name="Grigoriev I.V."/>
            <person name="Nagy L.G."/>
            <person name="Hibbett D."/>
            <person name="Henrissat B."/>
            <person name="Matheny P.B."/>
            <person name="Labbe J."/>
            <person name="Martin F.M."/>
        </authorList>
    </citation>
    <scope>NUCLEOTIDE SEQUENCE</scope>
    <source>
        <strain evidence="1">HHB10654</strain>
    </source>
</reference>
<evidence type="ECO:0000313" key="1">
    <source>
        <dbReference type="EMBL" id="KAI0055816.1"/>
    </source>
</evidence>